<dbReference type="AlphaFoldDB" id="A0AB35MJN9"/>
<dbReference type="Proteomes" id="UP001172756">
    <property type="component" value="Unassembled WGS sequence"/>
</dbReference>
<feature type="region of interest" description="Disordered" evidence="1">
    <location>
        <begin position="24"/>
        <end position="74"/>
    </location>
</feature>
<feature type="signal peptide" evidence="2">
    <location>
        <begin position="1"/>
        <end position="26"/>
    </location>
</feature>
<feature type="compositionally biased region" description="Low complexity" evidence="1">
    <location>
        <begin position="26"/>
        <end position="67"/>
    </location>
</feature>
<name>A0AB35MJN9_9MICO</name>
<gene>
    <name evidence="3" type="ORF">QQ002_10750</name>
</gene>
<dbReference type="PROSITE" id="PS51257">
    <property type="entry name" value="PROKAR_LIPOPROTEIN"/>
    <property type="match status" value="1"/>
</dbReference>
<evidence type="ECO:0000313" key="4">
    <source>
        <dbReference type="Proteomes" id="UP001172756"/>
    </source>
</evidence>
<keyword evidence="2" id="KW-0732">Signal</keyword>
<accession>A0AB35MJN9</accession>
<dbReference type="RefSeq" id="WP_301160707.1">
    <property type="nucleotide sequence ID" value="NZ_JAUHQB010000008.1"/>
</dbReference>
<evidence type="ECO:0000313" key="3">
    <source>
        <dbReference type="EMBL" id="MDN4484017.1"/>
    </source>
</evidence>
<reference evidence="3 4" key="1">
    <citation type="submission" date="2023-06" db="EMBL/GenBank/DDBJ databases">
        <title>SYSU T0a273.</title>
        <authorList>
            <person name="Gao L."/>
            <person name="Fang B.-Z."/>
            <person name="Li W.-J."/>
        </authorList>
    </citation>
    <scope>NUCLEOTIDE SEQUENCE [LARGE SCALE GENOMIC DNA]</scope>
    <source>
        <strain evidence="3 4">SYSU T0a273</strain>
    </source>
</reference>
<evidence type="ECO:0008006" key="5">
    <source>
        <dbReference type="Google" id="ProtNLM"/>
    </source>
</evidence>
<evidence type="ECO:0000256" key="2">
    <source>
        <dbReference type="SAM" id="SignalP"/>
    </source>
</evidence>
<protein>
    <recommendedName>
        <fullName evidence="5">Secreted protein</fullName>
    </recommendedName>
</protein>
<comment type="caution">
    <text evidence="3">The sequence shown here is derived from an EMBL/GenBank/DDBJ whole genome shotgun (WGS) entry which is preliminary data.</text>
</comment>
<feature type="chain" id="PRO_5044258747" description="Secreted protein" evidence="2">
    <location>
        <begin position="27"/>
        <end position="175"/>
    </location>
</feature>
<evidence type="ECO:0000256" key="1">
    <source>
        <dbReference type="SAM" id="MobiDB-lite"/>
    </source>
</evidence>
<organism evidence="3 4">
    <name type="scientific">Demequina lignilytica</name>
    <dbReference type="NCBI Taxonomy" id="3051663"/>
    <lineage>
        <taxon>Bacteria</taxon>
        <taxon>Bacillati</taxon>
        <taxon>Actinomycetota</taxon>
        <taxon>Actinomycetes</taxon>
        <taxon>Micrococcales</taxon>
        <taxon>Demequinaceae</taxon>
        <taxon>Demequina</taxon>
    </lineage>
</organism>
<sequence>MRTMRAVGVALALAWVLAGCTGGDDASTSPSASAPAASASSSAATPSATPSAAQTPTPSPTASSSPDPAGPVPVTAANLEDALATAGFECGDLDGVLNCAIGGSNVPFGVPDDWAADTELRRDACEQGYLPADYQVVGDDATWYAAPDYVEDAETLIERLAAAGYTTDFFDYCPA</sequence>
<proteinExistence type="predicted"/>
<dbReference type="EMBL" id="JAUHQB010000008">
    <property type="protein sequence ID" value="MDN4484017.1"/>
    <property type="molecule type" value="Genomic_DNA"/>
</dbReference>